<dbReference type="PANTHER" id="PTHR22930:SF85">
    <property type="entry name" value="GH03217P-RELATED"/>
    <property type="match status" value="1"/>
</dbReference>
<keyword evidence="10" id="KW-1185">Reference proteome</keyword>
<dbReference type="EMBL" id="JANEYF010003317">
    <property type="protein sequence ID" value="KAJ8937500.1"/>
    <property type="molecule type" value="Genomic_DNA"/>
</dbReference>
<keyword evidence="5" id="KW-0479">Metal-binding</keyword>
<comment type="caution">
    <text evidence="9">The sequence shown here is derived from an EMBL/GenBank/DDBJ whole genome shotgun (WGS) entry which is preliminary data.</text>
</comment>
<accession>A0AAV8XGD1</accession>
<dbReference type="PANTHER" id="PTHR22930">
    <property type="match status" value="1"/>
</dbReference>
<keyword evidence="7" id="KW-0539">Nucleus</keyword>
<feature type="domain" description="DDE Tnp4" evidence="8">
    <location>
        <begin position="151"/>
        <end position="261"/>
    </location>
</feature>
<comment type="similarity">
    <text evidence="3">Belongs to the HARBI1 family.</text>
</comment>
<dbReference type="InterPro" id="IPR027806">
    <property type="entry name" value="HARBI1_dom"/>
</dbReference>
<evidence type="ECO:0000313" key="10">
    <source>
        <dbReference type="Proteomes" id="UP001162156"/>
    </source>
</evidence>
<dbReference type="AlphaFoldDB" id="A0AAV8XGD1"/>
<keyword evidence="4" id="KW-0540">Nuclease</keyword>
<evidence type="ECO:0000256" key="5">
    <source>
        <dbReference type="ARBA" id="ARBA00022723"/>
    </source>
</evidence>
<evidence type="ECO:0000256" key="4">
    <source>
        <dbReference type="ARBA" id="ARBA00022722"/>
    </source>
</evidence>
<reference evidence="9" key="1">
    <citation type="journal article" date="2023" name="Insect Mol. Biol.">
        <title>Genome sequencing provides insights into the evolution of gene families encoding plant cell wall-degrading enzymes in longhorned beetles.</title>
        <authorList>
            <person name="Shin N.R."/>
            <person name="Okamura Y."/>
            <person name="Kirsch R."/>
            <person name="Pauchet Y."/>
        </authorList>
    </citation>
    <scope>NUCLEOTIDE SEQUENCE</scope>
    <source>
        <strain evidence="9">RBIC_L_NR</strain>
    </source>
</reference>
<evidence type="ECO:0000256" key="2">
    <source>
        <dbReference type="ARBA" id="ARBA00004123"/>
    </source>
</evidence>
<dbReference type="GO" id="GO:0005634">
    <property type="term" value="C:nucleus"/>
    <property type="evidence" value="ECO:0007669"/>
    <property type="project" value="UniProtKB-SubCell"/>
</dbReference>
<dbReference type="GO" id="GO:0004518">
    <property type="term" value="F:nuclease activity"/>
    <property type="evidence" value="ECO:0007669"/>
    <property type="project" value="UniProtKB-KW"/>
</dbReference>
<dbReference type="Pfam" id="PF13359">
    <property type="entry name" value="DDE_Tnp_4"/>
    <property type="match status" value="1"/>
</dbReference>
<protein>
    <recommendedName>
        <fullName evidence="8">DDE Tnp4 domain-containing protein</fullName>
    </recommendedName>
</protein>
<dbReference type="GO" id="GO:0016787">
    <property type="term" value="F:hydrolase activity"/>
    <property type="evidence" value="ECO:0007669"/>
    <property type="project" value="UniProtKB-KW"/>
</dbReference>
<evidence type="ECO:0000256" key="3">
    <source>
        <dbReference type="ARBA" id="ARBA00006958"/>
    </source>
</evidence>
<dbReference type="InterPro" id="IPR045249">
    <property type="entry name" value="HARBI1-like"/>
</dbReference>
<evidence type="ECO:0000256" key="1">
    <source>
        <dbReference type="ARBA" id="ARBA00001968"/>
    </source>
</evidence>
<feature type="non-terminal residue" evidence="9">
    <location>
        <position position="1"/>
    </location>
</feature>
<comment type="subcellular location">
    <subcellularLocation>
        <location evidence="2">Nucleus</location>
    </subcellularLocation>
</comment>
<evidence type="ECO:0000259" key="8">
    <source>
        <dbReference type="Pfam" id="PF13359"/>
    </source>
</evidence>
<evidence type="ECO:0000256" key="7">
    <source>
        <dbReference type="ARBA" id="ARBA00023242"/>
    </source>
</evidence>
<keyword evidence="6" id="KW-0378">Hydrolase</keyword>
<sequence>VYKNKWSDLENENDYIASESSENDLEMQLNAQRMKNKNCLGRISRAVINDIAVKFEGSDQYKRHTGQYGKISALNQVLIFLWFIGHQTASFRDSSDRFDVTMSSLHRIIKRMVIFLSNLLPQVITWPSDNEKIIIEQHFRENSFPNIIGAIDRSHIKTDKPENDPDSYINRKGYYSIQMQVVCNHTRKIRDIFVGYPGSVHDSRVYRNSPLSNHLEEKCGRYFLLGDSGYPLKKNVLTPFKDRGQLGRRQINYNTKVTKNRY</sequence>
<dbReference type="Proteomes" id="UP001162156">
    <property type="component" value="Unassembled WGS sequence"/>
</dbReference>
<comment type="cofactor">
    <cofactor evidence="1">
        <name>a divalent metal cation</name>
        <dbReference type="ChEBI" id="CHEBI:60240"/>
    </cofactor>
</comment>
<name>A0AAV8XGD1_9CUCU</name>
<gene>
    <name evidence="9" type="ORF">NQ314_011814</name>
</gene>
<proteinExistence type="inferred from homology"/>
<evidence type="ECO:0000256" key="6">
    <source>
        <dbReference type="ARBA" id="ARBA00022801"/>
    </source>
</evidence>
<evidence type="ECO:0000313" key="9">
    <source>
        <dbReference type="EMBL" id="KAJ8937500.1"/>
    </source>
</evidence>
<organism evidence="9 10">
    <name type="scientific">Rhamnusium bicolor</name>
    <dbReference type="NCBI Taxonomy" id="1586634"/>
    <lineage>
        <taxon>Eukaryota</taxon>
        <taxon>Metazoa</taxon>
        <taxon>Ecdysozoa</taxon>
        <taxon>Arthropoda</taxon>
        <taxon>Hexapoda</taxon>
        <taxon>Insecta</taxon>
        <taxon>Pterygota</taxon>
        <taxon>Neoptera</taxon>
        <taxon>Endopterygota</taxon>
        <taxon>Coleoptera</taxon>
        <taxon>Polyphaga</taxon>
        <taxon>Cucujiformia</taxon>
        <taxon>Chrysomeloidea</taxon>
        <taxon>Cerambycidae</taxon>
        <taxon>Lepturinae</taxon>
        <taxon>Rhagiini</taxon>
        <taxon>Rhamnusium</taxon>
    </lineage>
</organism>
<dbReference type="GO" id="GO:0046872">
    <property type="term" value="F:metal ion binding"/>
    <property type="evidence" value="ECO:0007669"/>
    <property type="project" value="UniProtKB-KW"/>
</dbReference>